<feature type="domain" description="UspA" evidence="2">
    <location>
        <begin position="1"/>
        <end position="147"/>
    </location>
</feature>
<reference evidence="3 4" key="1">
    <citation type="submission" date="2019-01" db="EMBL/GenBank/DDBJ databases">
        <title>Mucilaginibacter antarcticum sp. nov., isolated from antarctic soil.</title>
        <authorList>
            <person name="Yan Y.-Q."/>
            <person name="Du Z.-J."/>
        </authorList>
    </citation>
    <scope>NUCLEOTIDE SEQUENCE [LARGE SCALE GENOMIC DNA]</scope>
    <source>
        <strain evidence="3 4">F01003</strain>
    </source>
</reference>
<dbReference type="OrthoDB" id="9788959at2"/>
<dbReference type="SUPFAM" id="SSF52402">
    <property type="entry name" value="Adenine nucleotide alpha hydrolases-like"/>
    <property type="match status" value="2"/>
</dbReference>
<sequence length="284" mass="31736">MKKILIPTDFSSDATHAVDYGYSLAKQLRANVILCNVVTVPAEIPQAGLIVWPLYESDVLLKDSGDELAKLKKRLQLNSGLDGFIPEVTVINEYGMLPDVINQIINTGFVDLVVMGYHHSDGLSTFMLGNHSKRMIDAATQTLIIVPNNAKANPVKKIAFAIDLENAQSDLGEVYKLIPLAKELNAEILIVHIQDEQHQTVHLKKWMDNLLTELSNKADYPNIHYRIVKSENIEKGLKWLCEHGQIDMLAMHHHQHGFFDSLMNGSHTQNMAGKLSIPLMVMPA</sequence>
<gene>
    <name evidence="3" type="ORF">EPL05_09935</name>
</gene>
<name>A0A3S3Z0A8_9SPHI</name>
<evidence type="ECO:0000313" key="4">
    <source>
        <dbReference type="Proteomes" id="UP000286701"/>
    </source>
</evidence>
<protein>
    <submittedName>
        <fullName evidence="3">Universal stress protein</fullName>
    </submittedName>
</protein>
<feature type="domain" description="UspA" evidence="2">
    <location>
        <begin position="156"/>
        <end position="282"/>
    </location>
</feature>
<comment type="similarity">
    <text evidence="1">Belongs to the universal stress protein A family.</text>
</comment>
<dbReference type="PRINTS" id="PR01438">
    <property type="entry name" value="UNVRSLSTRESS"/>
</dbReference>
<evidence type="ECO:0000259" key="2">
    <source>
        <dbReference type="Pfam" id="PF00582"/>
    </source>
</evidence>
<accession>A0A3S3Z0A8</accession>
<dbReference type="RefSeq" id="WP_128533779.1">
    <property type="nucleotide sequence ID" value="NZ_SBIW01000003.1"/>
</dbReference>
<dbReference type="Proteomes" id="UP000286701">
    <property type="component" value="Unassembled WGS sequence"/>
</dbReference>
<dbReference type="EMBL" id="SBIW01000003">
    <property type="protein sequence ID" value="RWY54344.1"/>
    <property type="molecule type" value="Genomic_DNA"/>
</dbReference>
<comment type="caution">
    <text evidence="3">The sequence shown here is derived from an EMBL/GenBank/DDBJ whole genome shotgun (WGS) entry which is preliminary data.</text>
</comment>
<proteinExistence type="inferred from homology"/>
<dbReference type="PANTHER" id="PTHR46268:SF6">
    <property type="entry name" value="UNIVERSAL STRESS PROTEIN UP12"/>
    <property type="match status" value="1"/>
</dbReference>
<dbReference type="InterPro" id="IPR006015">
    <property type="entry name" value="Universal_stress_UspA"/>
</dbReference>
<evidence type="ECO:0000256" key="1">
    <source>
        <dbReference type="ARBA" id="ARBA00008791"/>
    </source>
</evidence>
<dbReference type="InterPro" id="IPR006016">
    <property type="entry name" value="UspA"/>
</dbReference>
<dbReference type="Pfam" id="PF00582">
    <property type="entry name" value="Usp"/>
    <property type="match status" value="2"/>
</dbReference>
<keyword evidence="4" id="KW-1185">Reference proteome</keyword>
<dbReference type="CDD" id="cd00293">
    <property type="entry name" value="USP-like"/>
    <property type="match status" value="2"/>
</dbReference>
<organism evidence="3 4">
    <name type="scientific">Mucilaginibacter gilvus</name>
    <dbReference type="NCBI Taxonomy" id="2305909"/>
    <lineage>
        <taxon>Bacteria</taxon>
        <taxon>Pseudomonadati</taxon>
        <taxon>Bacteroidota</taxon>
        <taxon>Sphingobacteriia</taxon>
        <taxon>Sphingobacteriales</taxon>
        <taxon>Sphingobacteriaceae</taxon>
        <taxon>Mucilaginibacter</taxon>
    </lineage>
</organism>
<dbReference type="Gene3D" id="3.40.50.12370">
    <property type="match status" value="1"/>
</dbReference>
<dbReference type="PANTHER" id="PTHR46268">
    <property type="entry name" value="STRESS RESPONSE PROTEIN NHAX"/>
    <property type="match status" value="1"/>
</dbReference>
<evidence type="ECO:0000313" key="3">
    <source>
        <dbReference type="EMBL" id="RWY54344.1"/>
    </source>
</evidence>
<dbReference type="AlphaFoldDB" id="A0A3S3Z0A8"/>